<dbReference type="GO" id="GO:0002949">
    <property type="term" value="P:tRNA threonylcarbamoyladenosine modification"/>
    <property type="evidence" value="ECO:0007669"/>
    <property type="project" value="InterPro"/>
</dbReference>
<evidence type="ECO:0000256" key="1">
    <source>
        <dbReference type="ARBA" id="ARBA00004496"/>
    </source>
</evidence>
<name>D1BBQ5_SANKS</name>
<keyword evidence="4" id="KW-0963">Cytoplasm</keyword>
<dbReference type="GO" id="GO:0046872">
    <property type="term" value="F:metal ion binding"/>
    <property type="evidence" value="ECO:0007669"/>
    <property type="project" value="UniProtKB-KW"/>
</dbReference>
<keyword evidence="7" id="KW-0547">Nucleotide-binding</keyword>
<keyword evidence="6" id="KW-0479">Metal-binding</keyword>
<dbReference type="SUPFAM" id="SSF52540">
    <property type="entry name" value="P-loop containing nucleoside triphosphate hydrolases"/>
    <property type="match status" value="1"/>
</dbReference>
<keyword evidence="8" id="KW-0067">ATP-binding</keyword>
<evidence type="ECO:0000313" key="13">
    <source>
        <dbReference type="Proteomes" id="UP000000322"/>
    </source>
</evidence>
<protein>
    <recommendedName>
        <fullName evidence="3">tRNA threonylcarbamoyladenosine biosynthesis protein TsaE</fullName>
    </recommendedName>
    <alternativeName>
        <fullName evidence="11">t(6)A37 threonylcarbamoyladenosine biosynthesis protein TsaE</fullName>
    </alternativeName>
</protein>
<dbReference type="STRING" id="446469.Sked_29240"/>
<sequence>MERTSHLTTDLPDADSTRALGRALAGLLQPGDLVMLTGDLGAGKTTLTQGIGSGLDVRGQVASPTFVIARVHPPLGDGPALVHVDAYRLGSLEEVDALDLDASLEESVTVVEWGRGLVESIARDRLEVTISRPRGTGDGTAEASAEALDAILEDAETGTRQVTIEGFGARWAGLDLPGATALEPTRAPADPAESVG</sequence>
<dbReference type="InterPro" id="IPR003442">
    <property type="entry name" value="T6A_TsaE"/>
</dbReference>
<evidence type="ECO:0000256" key="3">
    <source>
        <dbReference type="ARBA" id="ARBA00019010"/>
    </source>
</evidence>
<proteinExistence type="inferred from homology"/>
<dbReference type="Pfam" id="PF02367">
    <property type="entry name" value="TsaE"/>
    <property type="match status" value="1"/>
</dbReference>
<dbReference type="RefSeq" id="WP_012867895.1">
    <property type="nucleotide sequence ID" value="NC_013521.1"/>
</dbReference>
<dbReference type="NCBIfam" id="TIGR00150">
    <property type="entry name" value="T6A_YjeE"/>
    <property type="match status" value="1"/>
</dbReference>
<dbReference type="HOGENOM" id="CLU_087829_1_0_11"/>
<evidence type="ECO:0000256" key="10">
    <source>
        <dbReference type="ARBA" id="ARBA00024908"/>
    </source>
</evidence>
<organism evidence="12 13">
    <name type="scientific">Sanguibacter keddieii (strain ATCC 51767 / DSM 10542 / NCFB 3025 / ST-74)</name>
    <dbReference type="NCBI Taxonomy" id="446469"/>
    <lineage>
        <taxon>Bacteria</taxon>
        <taxon>Bacillati</taxon>
        <taxon>Actinomycetota</taxon>
        <taxon>Actinomycetes</taxon>
        <taxon>Micrococcales</taxon>
        <taxon>Sanguibacteraceae</taxon>
        <taxon>Sanguibacter</taxon>
    </lineage>
</organism>
<evidence type="ECO:0000313" key="12">
    <source>
        <dbReference type="EMBL" id="ACZ22826.1"/>
    </source>
</evidence>
<comment type="function">
    <text evidence="10">Required for the formation of a threonylcarbamoyl group on adenosine at position 37 (t(6)A37) in tRNAs that read codons beginning with adenine. Is involved in the transfer of the threonylcarbamoyl moiety of threonylcarbamoyl-AMP (TC-AMP) to the N6 group of A37, together with TsaD and TsaB. TsaE seems to play an indirect role in the t(6)A biosynthesis pathway, possibly in regulating the core enzymatic function of TsaD.</text>
</comment>
<comment type="subcellular location">
    <subcellularLocation>
        <location evidence="1">Cytoplasm</location>
    </subcellularLocation>
</comment>
<dbReference type="PANTHER" id="PTHR33540">
    <property type="entry name" value="TRNA THREONYLCARBAMOYLADENOSINE BIOSYNTHESIS PROTEIN TSAE"/>
    <property type="match status" value="1"/>
</dbReference>
<evidence type="ECO:0000256" key="2">
    <source>
        <dbReference type="ARBA" id="ARBA00007599"/>
    </source>
</evidence>
<gene>
    <name evidence="12" type="ordered locus">Sked_29240</name>
</gene>
<keyword evidence="9" id="KW-0460">Magnesium</keyword>
<dbReference type="KEGG" id="ske:Sked_29240"/>
<dbReference type="AlphaFoldDB" id="D1BBQ5"/>
<reference evidence="12 13" key="1">
    <citation type="journal article" date="2009" name="Stand. Genomic Sci.">
        <title>Complete genome sequence of Sanguibacter keddieii type strain (ST-74).</title>
        <authorList>
            <person name="Ivanova N."/>
            <person name="Sikorski J."/>
            <person name="Sims D."/>
            <person name="Brettin T."/>
            <person name="Detter J.C."/>
            <person name="Han C."/>
            <person name="Lapidus A."/>
            <person name="Copeland A."/>
            <person name="Glavina Del Rio T."/>
            <person name="Nolan M."/>
            <person name="Chen F."/>
            <person name="Lucas S."/>
            <person name="Tice H."/>
            <person name="Cheng J.F."/>
            <person name="Bruce D."/>
            <person name="Goodwin L."/>
            <person name="Pitluck S."/>
            <person name="Pati A."/>
            <person name="Mavromatis K."/>
            <person name="Chen A."/>
            <person name="Palaniappan K."/>
            <person name="D'haeseleer P."/>
            <person name="Chain P."/>
            <person name="Bristow J."/>
            <person name="Eisen J.A."/>
            <person name="Markowitz V."/>
            <person name="Hugenholtz P."/>
            <person name="Goker M."/>
            <person name="Pukall R."/>
            <person name="Klenk H.P."/>
            <person name="Kyrpides N.C."/>
        </authorList>
    </citation>
    <scope>NUCLEOTIDE SEQUENCE [LARGE SCALE GENOMIC DNA]</scope>
    <source>
        <strain evidence="13">ATCC 51767 / DSM 10542 / NCFB 3025 / ST-74</strain>
    </source>
</reference>
<evidence type="ECO:0000256" key="7">
    <source>
        <dbReference type="ARBA" id="ARBA00022741"/>
    </source>
</evidence>
<comment type="similarity">
    <text evidence="2">Belongs to the TsaE family.</text>
</comment>
<evidence type="ECO:0000256" key="6">
    <source>
        <dbReference type="ARBA" id="ARBA00022723"/>
    </source>
</evidence>
<dbReference type="InterPro" id="IPR027417">
    <property type="entry name" value="P-loop_NTPase"/>
</dbReference>
<evidence type="ECO:0000256" key="4">
    <source>
        <dbReference type="ARBA" id="ARBA00022490"/>
    </source>
</evidence>
<evidence type="ECO:0000256" key="5">
    <source>
        <dbReference type="ARBA" id="ARBA00022694"/>
    </source>
</evidence>
<accession>D1BBQ5</accession>
<dbReference type="GO" id="GO:0005524">
    <property type="term" value="F:ATP binding"/>
    <property type="evidence" value="ECO:0007669"/>
    <property type="project" value="UniProtKB-KW"/>
</dbReference>
<keyword evidence="13" id="KW-1185">Reference proteome</keyword>
<dbReference type="eggNOG" id="COG0802">
    <property type="taxonomic scope" value="Bacteria"/>
</dbReference>
<keyword evidence="5" id="KW-0819">tRNA processing</keyword>
<evidence type="ECO:0000256" key="9">
    <source>
        <dbReference type="ARBA" id="ARBA00022842"/>
    </source>
</evidence>
<dbReference type="PANTHER" id="PTHR33540:SF2">
    <property type="entry name" value="TRNA THREONYLCARBAMOYLADENOSINE BIOSYNTHESIS PROTEIN TSAE"/>
    <property type="match status" value="1"/>
</dbReference>
<dbReference type="Proteomes" id="UP000000322">
    <property type="component" value="Chromosome"/>
</dbReference>
<dbReference type="GO" id="GO:0005737">
    <property type="term" value="C:cytoplasm"/>
    <property type="evidence" value="ECO:0007669"/>
    <property type="project" value="UniProtKB-SubCell"/>
</dbReference>
<evidence type="ECO:0000256" key="11">
    <source>
        <dbReference type="ARBA" id="ARBA00032441"/>
    </source>
</evidence>
<evidence type="ECO:0000256" key="8">
    <source>
        <dbReference type="ARBA" id="ARBA00022840"/>
    </source>
</evidence>
<dbReference type="Gene3D" id="3.40.50.300">
    <property type="entry name" value="P-loop containing nucleotide triphosphate hydrolases"/>
    <property type="match status" value="1"/>
</dbReference>
<dbReference type="EMBL" id="CP001819">
    <property type="protein sequence ID" value="ACZ22826.1"/>
    <property type="molecule type" value="Genomic_DNA"/>
</dbReference>